<feature type="region of interest" description="Disordered" evidence="12">
    <location>
        <begin position="2415"/>
        <end position="2439"/>
    </location>
</feature>
<gene>
    <name evidence="16" type="ORF">PAPYR_459</name>
</gene>
<keyword evidence="10" id="KW-0694">RNA-binding</keyword>
<evidence type="ECO:0000256" key="8">
    <source>
        <dbReference type="ARBA" id="ARBA00022927"/>
    </source>
</evidence>
<dbReference type="InterPro" id="IPR001876">
    <property type="entry name" value="Znf_RanBP2"/>
</dbReference>
<evidence type="ECO:0000259" key="13">
    <source>
        <dbReference type="PROSITE" id="PS50102"/>
    </source>
</evidence>
<feature type="compositionally biased region" description="Low complexity" evidence="12">
    <location>
        <begin position="1326"/>
        <end position="1357"/>
    </location>
</feature>
<feature type="region of interest" description="Disordered" evidence="12">
    <location>
        <begin position="2877"/>
        <end position="2916"/>
    </location>
</feature>
<feature type="compositionally biased region" description="Low complexity" evidence="12">
    <location>
        <begin position="2672"/>
        <end position="2694"/>
    </location>
</feature>
<dbReference type="Pfam" id="PF16213">
    <property type="entry name" value="DCB"/>
    <property type="match status" value="1"/>
</dbReference>
<dbReference type="Gene3D" id="1.10.1000.11">
    <property type="entry name" value="Arf Nucleotide-binding Site Opener,domain 2"/>
    <property type="match status" value="1"/>
</dbReference>
<accession>A0ABQ8UZJ6</accession>
<dbReference type="CDD" id="cd16074">
    <property type="entry name" value="OCRE"/>
    <property type="match status" value="1"/>
</dbReference>
<dbReference type="InterPro" id="IPR035999">
    <property type="entry name" value="Sec7_dom_sf"/>
</dbReference>
<keyword evidence="4" id="KW-0963">Cytoplasm</keyword>
<feature type="domain" description="RRM" evidence="13">
    <location>
        <begin position="2434"/>
        <end position="2516"/>
    </location>
</feature>
<evidence type="ECO:0000256" key="11">
    <source>
        <dbReference type="PROSITE-ProRule" id="PRU00322"/>
    </source>
</evidence>
<dbReference type="PROSITE" id="PS50102">
    <property type="entry name" value="RRM"/>
    <property type="match status" value="1"/>
</dbReference>
<dbReference type="SUPFAM" id="SSF48425">
    <property type="entry name" value="Sec7 domain"/>
    <property type="match status" value="1"/>
</dbReference>
<dbReference type="SUPFAM" id="SSF54928">
    <property type="entry name" value="RNA-binding domain, RBD"/>
    <property type="match status" value="1"/>
</dbReference>
<dbReference type="Gene3D" id="3.30.70.330">
    <property type="match status" value="1"/>
</dbReference>
<dbReference type="InterPro" id="IPR036443">
    <property type="entry name" value="Znf_RanBP2_sf"/>
</dbReference>
<keyword evidence="3" id="KW-0813">Transport</keyword>
<keyword evidence="17" id="KW-1185">Reference proteome</keyword>
<dbReference type="InterPro" id="IPR000904">
    <property type="entry name" value="Sec7_dom"/>
</dbReference>
<dbReference type="InterPro" id="IPR035979">
    <property type="entry name" value="RBD_domain_sf"/>
</dbReference>
<dbReference type="SMART" id="SM00360">
    <property type="entry name" value="RRM"/>
    <property type="match status" value="1"/>
</dbReference>
<feature type="region of interest" description="Disordered" evidence="12">
    <location>
        <begin position="1819"/>
        <end position="1873"/>
    </location>
</feature>
<evidence type="ECO:0000256" key="4">
    <source>
        <dbReference type="ARBA" id="ARBA00022490"/>
    </source>
</evidence>
<feature type="compositionally biased region" description="Polar residues" evidence="12">
    <location>
        <begin position="309"/>
        <end position="320"/>
    </location>
</feature>
<feature type="compositionally biased region" description="Low complexity" evidence="12">
    <location>
        <begin position="2797"/>
        <end position="2812"/>
    </location>
</feature>
<feature type="compositionally biased region" description="Low complexity" evidence="12">
    <location>
        <begin position="1844"/>
        <end position="1865"/>
    </location>
</feature>
<evidence type="ECO:0000256" key="7">
    <source>
        <dbReference type="ARBA" id="ARBA00022833"/>
    </source>
</evidence>
<evidence type="ECO:0000259" key="15">
    <source>
        <dbReference type="PROSITE" id="PS50199"/>
    </source>
</evidence>
<dbReference type="PANTHER" id="PTHR10663:SF375">
    <property type="entry name" value="LD29171P"/>
    <property type="match status" value="1"/>
</dbReference>
<feature type="region of interest" description="Disordered" evidence="12">
    <location>
        <begin position="279"/>
        <end position="368"/>
    </location>
</feature>
<dbReference type="InterPro" id="IPR041591">
    <property type="entry name" value="OCRE"/>
</dbReference>
<keyword evidence="8" id="KW-0653">Protein transport</keyword>
<dbReference type="Gene3D" id="1.10.220.20">
    <property type="match status" value="1"/>
</dbReference>
<evidence type="ECO:0000256" key="3">
    <source>
        <dbReference type="ARBA" id="ARBA00022448"/>
    </source>
</evidence>
<feature type="compositionally biased region" description="Gly residues" evidence="12">
    <location>
        <begin position="2813"/>
        <end position="2827"/>
    </location>
</feature>
<dbReference type="CDD" id="cd00171">
    <property type="entry name" value="Sec7"/>
    <property type="match status" value="1"/>
</dbReference>
<feature type="region of interest" description="Disordered" evidence="12">
    <location>
        <begin position="1296"/>
        <end position="1360"/>
    </location>
</feature>
<feature type="compositionally biased region" description="Low complexity" evidence="12">
    <location>
        <begin position="1819"/>
        <end position="1829"/>
    </location>
</feature>
<name>A0ABQ8UZJ6_9EUKA</name>
<dbReference type="PROSITE" id="PS01358">
    <property type="entry name" value="ZF_RANBP2_1"/>
    <property type="match status" value="1"/>
</dbReference>
<feature type="compositionally biased region" description="Pro residues" evidence="12">
    <location>
        <begin position="288"/>
        <end position="301"/>
    </location>
</feature>
<feature type="region of interest" description="Disordered" evidence="12">
    <location>
        <begin position="1773"/>
        <end position="1803"/>
    </location>
</feature>
<feature type="region of interest" description="Disordered" evidence="12">
    <location>
        <begin position="2522"/>
        <end position="2567"/>
    </location>
</feature>
<dbReference type="InterPro" id="IPR032629">
    <property type="entry name" value="DCB_dom"/>
</dbReference>
<comment type="subcellular location">
    <subcellularLocation>
        <location evidence="2">Cytoplasm</location>
    </subcellularLocation>
    <subcellularLocation>
        <location evidence="1">Membrane</location>
    </subcellularLocation>
</comment>
<feature type="domain" description="RanBP2-type" evidence="15">
    <location>
        <begin position="2322"/>
        <end position="2352"/>
    </location>
</feature>
<dbReference type="Gene3D" id="4.10.1060.10">
    <property type="entry name" value="Zinc finger, RanBP2-type"/>
    <property type="match status" value="1"/>
</dbReference>
<keyword evidence="5" id="KW-0479">Metal-binding</keyword>
<feature type="region of interest" description="Disordered" evidence="12">
    <location>
        <begin position="2742"/>
        <end position="2855"/>
    </location>
</feature>
<dbReference type="SMART" id="SM00222">
    <property type="entry name" value="Sec7"/>
    <property type="match status" value="1"/>
</dbReference>
<feature type="compositionally biased region" description="Low complexity" evidence="12">
    <location>
        <begin position="1776"/>
        <end position="1789"/>
    </location>
</feature>
<feature type="compositionally biased region" description="Low complexity" evidence="12">
    <location>
        <begin position="2765"/>
        <end position="2780"/>
    </location>
</feature>
<evidence type="ECO:0000256" key="12">
    <source>
        <dbReference type="SAM" id="MobiDB-lite"/>
    </source>
</evidence>
<protein>
    <submittedName>
        <fullName evidence="16">Brefeldin A-inhibited guanine nucleotide-exchange protein 2</fullName>
    </submittedName>
</protein>
<dbReference type="Pfam" id="PF00076">
    <property type="entry name" value="RRM_1"/>
    <property type="match status" value="1"/>
</dbReference>
<feature type="region of interest" description="Disordered" evidence="12">
    <location>
        <begin position="1890"/>
        <end position="1921"/>
    </location>
</feature>
<comment type="caution">
    <text evidence="16">The sequence shown here is derived from an EMBL/GenBank/DDBJ whole genome shotgun (WGS) entry which is preliminary data.</text>
</comment>
<evidence type="ECO:0000256" key="2">
    <source>
        <dbReference type="ARBA" id="ARBA00004496"/>
    </source>
</evidence>
<dbReference type="InterPro" id="IPR015403">
    <property type="entry name" value="Mon2/Sec7/BIG1-like_HDS"/>
</dbReference>
<feature type="region of interest" description="Disordered" evidence="12">
    <location>
        <begin position="1117"/>
        <end position="1160"/>
    </location>
</feature>
<feature type="region of interest" description="Disordered" evidence="12">
    <location>
        <begin position="2672"/>
        <end position="2725"/>
    </location>
</feature>
<dbReference type="InterPro" id="IPR023394">
    <property type="entry name" value="Sec7_C_sf"/>
</dbReference>
<keyword evidence="9" id="KW-0472">Membrane</keyword>
<dbReference type="SUPFAM" id="SSF48371">
    <property type="entry name" value="ARM repeat"/>
    <property type="match status" value="2"/>
</dbReference>
<evidence type="ECO:0000259" key="14">
    <source>
        <dbReference type="PROSITE" id="PS50190"/>
    </source>
</evidence>
<evidence type="ECO:0000256" key="1">
    <source>
        <dbReference type="ARBA" id="ARBA00004370"/>
    </source>
</evidence>
<organism evidence="16 17">
    <name type="scientific">Paratrimastix pyriformis</name>
    <dbReference type="NCBI Taxonomy" id="342808"/>
    <lineage>
        <taxon>Eukaryota</taxon>
        <taxon>Metamonada</taxon>
        <taxon>Preaxostyla</taxon>
        <taxon>Paratrimastigidae</taxon>
        <taxon>Paratrimastix</taxon>
    </lineage>
</organism>
<evidence type="ECO:0000313" key="16">
    <source>
        <dbReference type="EMBL" id="KAJ4463172.1"/>
    </source>
</evidence>
<feature type="compositionally biased region" description="Low complexity" evidence="12">
    <location>
        <begin position="2556"/>
        <end position="2567"/>
    </location>
</feature>
<feature type="compositionally biased region" description="Low complexity" evidence="12">
    <location>
        <begin position="337"/>
        <end position="349"/>
    </location>
</feature>
<dbReference type="InterPro" id="IPR046455">
    <property type="entry name" value="Sec7/BIG1-like_C"/>
</dbReference>
<feature type="domain" description="SEC7" evidence="14">
    <location>
        <begin position="715"/>
        <end position="898"/>
    </location>
</feature>
<feature type="region of interest" description="Disordered" evidence="12">
    <location>
        <begin position="2964"/>
        <end position="2995"/>
    </location>
</feature>
<evidence type="ECO:0000256" key="10">
    <source>
        <dbReference type="PROSITE-ProRule" id="PRU00176"/>
    </source>
</evidence>
<evidence type="ECO:0000256" key="6">
    <source>
        <dbReference type="ARBA" id="ARBA00022771"/>
    </source>
</evidence>
<proteinExistence type="predicted"/>
<dbReference type="InterPro" id="IPR012677">
    <property type="entry name" value="Nucleotide-bd_a/b_plait_sf"/>
</dbReference>
<dbReference type="SUPFAM" id="SSF90209">
    <property type="entry name" value="Ran binding protein zinc finger-like"/>
    <property type="match status" value="1"/>
</dbReference>
<feature type="compositionally biased region" description="Low complexity" evidence="12">
    <location>
        <begin position="1296"/>
        <end position="1306"/>
    </location>
</feature>
<dbReference type="PANTHER" id="PTHR10663">
    <property type="entry name" value="GUANYL-NUCLEOTIDE EXCHANGE FACTOR"/>
    <property type="match status" value="1"/>
</dbReference>
<dbReference type="Pfam" id="PF09324">
    <property type="entry name" value="Sec7-like_HDS"/>
    <property type="match status" value="1"/>
</dbReference>
<keyword evidence="7" id="KW-0862">Zinc</keyword>
<dbReference type="Pfam" id="PF12783">
    <property type="entry name" value="Sec7-like_HUS"/>
    <property type="match status" value="1"/>
</dbReference>
<reference evidence="16" key="1">
    <citation type="journal article" date="2022" name="bioRxiv">
        <title>Genomics of Preaxostyla Flagellates Illuminates Evolutionary Transitions and the Path Towards Mitochondrial Loss.</title>
        <authorList>
            <person name="Novak L.V.F."/>
            <person name="Treitli S.C."/>
            <person name="Pyrih J."/>
            <person name="Halakuc P."/>
            <person name="Pipaliya S.V."/>
            <person name="Vacek V."/>
            <person name="Brzon O."/>
            <person name="Soukal P."/>
            <person name="Eme L."/>
            <person name="Dacks J.B."/>
            <person name="Karnkowska A."/>
            <person name="Elias M."/>
            <person name="Hampl V."/>
        </authorList>
    </citation>
    <scope>NUCLEOTIDE SEQUENCE</scope>
    <source>
        <strain evidence="16">RCP-MX</strain>
    </source>
</reference>
<feature type="region of interest" description="Disordered" evidence="12">
    <location>
        <begin position="643"/>
        <end position="672"/>
    </location>
</feature>
<evidence type="ECO:0000256" key="5">
    <source>
        <dbReference type="ARBA" id="ARBA00022723"/>
    </source>
</evidence>
<dbReference type="PROSITE" id="PS50190">
    <property type="entry name" value="SEC7"/>
    <property type="match status" value="1"/>
</dbReference>
<evidence type="ECO:0000256" key="9">
    <source>
        <dbReference type="ARBA" id="ARBA00023136"/>
    </source>
</evidence>
<feature type="compositionally biased region" description="Basic and acidic residues" evidence="12">
    <location>
        <begin position="1149"/>
        <end position="1160"/>
    </location>
</feature>
<dbReference type="Pfam" id="PF01369">
    <property type="entry name" value="Sec7"/>
    <property type="match status" value="1"/>
</dbReference>
<dbReference type="Proteomes" id="UP001141327">
    <property type="component" value="Unassembled WGS sequence"/>
</dbReference>
<dbReference type="EMBL" id="JAPMOS010000001">
    <property type="protein sequence ID" value="KAJ4463172.1"/>
    <property type="molecule type" value="Genomic_DNA"/>
</dbReference>
<dbReference type="InterPro" id="IPR000504">
    <property type="entry name" value="RRM_dom"/>
</dbReference>
<dbReference type="InterPro" id="IPR016024">
    <property type="entry name" value="ARM-type_fold"/>
</dbReference>
<dbReference type="SMART" id="SM00547">
    <property type="entry name" value="ZnF_RBZ"/>
    <property type="match status" value="1"/>
</dbReference>
<dbReference type="PROSITE" id="PS50199">
    <property type="entry name" value="ZF_RANBP2_2"/>
    <property type="match status" value="1"/>
</dbReference>
<sequence length="3062" mass="327268">MFGPHRGLCLDPMAPENTLFRRNLIHRRVVGRGSPVVPSRHRTPPHGIGTTHRAGNQLDCPLSHCTRKCGLKVEGCEAVGNEIERVSSTRCSRADDSVPFLVACKTKYPKLVEAALDGINKMVVNGHVSGETSPNIGGDKDLTLLDAILQTLYECANILVDPHAQIQMITTITTLVTNPRCHVHDKGLRIAVLTCMIIQLQSKSPVNRDAATAMLQQMCNAVFLRLQDAMDQVKPSGLSQVLTSSSKPARWPCWEIAQCRSCASPSLYSPREAVEAAATATATATAPSVPPTPTGELPLPPTVEDVADQAQQAPTSSQDGQAGAGTPAVPLPPPSASAPEAPTPSAGPTEDSAVPGASLDQNPDATAAAAAADLEDPIPDAGRTELPAAPGTPAVQHTAAAAAAAMATPMTDAATVPATPTAAPLSPAAVTAAAWLKDAIGMFSAICRISSKDAPSSPPDNPELRRKILSLQVLLAILDKSGHIIRHHERLVAAVQVHLVPAVLNNAGCPIHHVFRFSLFLFSQIVRHFRLLLKPELAVLLNVFLRILESPTSPLPERISVLEALRSVCQDGQALVDVYLNFDCDLHQENLFQRLVNAIARLGQGQLGDERTPAQQSLEAWALHDVACIMRALSEWADRDPEVTSALHSRQQARLLPQQAHPAGDEEDGVSVEESSVTVSVSVAPSASTGPGVPASPLVGLLPAAGGPGGDRLENIDRIKQVKSIIGRGIELFNQKPKRGIEFLAKQGFIEKTPVSIARFFHVTAGLSPTMIGEFFGDPAAFNLECLEAYIEAIDTHGMLFDNGIRKLLTSFRLPGEGQKIYRILEKFSDHYCKENPEVFKDSEAALILAYAITMLHTDAHTKLVTNHMSKETFTAENLKLGVTAEYLSGIYDRITSKEIILVNDDHPYAVSPAADRQAGRPPAGKKVKRNEKEEQENFDREKMLVERLKQDRQKMAGPMLQAIHVEHVRKMLEEVVWPIVATISVALENSQLPATVHVCLDVYRCAIHIAAMFEMSTEREALVKTLATFTGLQLLGSRSTGQAALLNKHIDALKALLAIAHTDGNGLQASWAQVLLVVSNIFRLATVAEGTHSPYQQLFDTSDTAMSEEQLRALAGEGTGEVEPGSETAADGAARSTGPRLAMPPPPERAKTEQRNAARIGQEAELRSNAEALFPYTAKLNAMAVVDFVKALCWVSAQEMVLDTAAPHRPRTVFSLQKLLETAEYNIDRPLPVWDQIWQHLESHYTRVACDRYNVNLATLALTTLRILATKSLDRPDLPEYPPLFLASATVTAADPATSGPAPGAAGEGVDDPTLTEALPDPDTASRPPAITATAATATAPSPRATVAPAQPQAQPEMGHQNHQLLQVHFLRPFEVIMGRQPIAEIRELVLQCVGQLMVSGPSKIRAGWAVLFGVFKAASRDPQPALVNYGFTLLKGTIREKLAYFLPYALHDCVGALDAYANCEANPALAVEAVLLLDFCLRALAGEVPIPAAVISAPSSPAPPPSPAPASAAVLPLPQPPTPLYTPLTMASLMSSLGSSTSDQEGQLVHLWFPIFVGLSQLACNASRAVVREHGPLTTPSLVVSCRMLWRGVLRPILDEARHHIITDNFIQNTATATARPQQPAVAPEETWLRTTYSAALRVIIAVVSLFFDPICAPRDEPAAAPRDEENRQRAHPQHPVFEELLDFLVDCCQQLVLFCHPYLLARRSSRLGMGRLDAAHEDLARMSVTALEQLLLATGPFLGPQHWARATQSLVSLFARTLPEALLDLVPQPTGAAPPTSASPSPAGSPVPASPSTERRAFASGSLTSALTPAAAAVSQPAAAEEAVGHPPASPSPPATPTSEVVPAAAAPQPAESSAGEASKTESPPAAPIAAAALTPAAAIAPAVATSDRQPEAPPSPSLSSEPPAQTPPNPTASFRATRSRCVIHLLLIQATSTVIERLWGFLATANITALLGCLRRSIAFARRFNADYPLRLALWRAGFLENIPSLNMQESIGTTNYLRVLTQMLLQQPVLRPESLPTLPPGSTLPGAPARIPPRPLVPLVITATDADERRGHAEELLFNEMQQVLANYLALRQAALQAALQAQPAPAPAAQQPAAPPAPTPQQAVLTAISLARQCDVGSAKNAVVFVLETLATPQRISDHLVRTSPRPPTASISRSPPTDRMWWIWVVLAGWVQFKGHLGSLYRMLVELIDDDLHEVRLPLVALFGKRIPTALAMAPLSSALPEEATINIEFREWKADIRDIRLKRVGADLCAYVDFYSVERAVDCMRKTEGVVMINRQCVDMSYSTDTSPLDEMPPGRARALTNTSAGGGFPGGEDWLCPRCNYLNFGSRPLCNRCGGERTSSGPRAVLHNDPYAAQFYAQLPPDTAVAPMVSSASFPPAPSGRSSSSSVAAPLSHAAAARFGGDSDFGRSEPAGGGGDAPPSSTLFAKNLDPSLTREQACPHWIMDFFSLYRPVRDVRIIRDRSTHLSRGLAFVEFVSLEDATAMLAMSGLVISGLPVRLCYARPEIGGAARPRREKPPTFSELAAQQQTAYGGSAPAGRPSERAPSGPAGSAPAAGDGDLSEFYAALGANAAPPGGVAKQEAIFGADPLEEARTRNLPRKEREQSHFVYDAATRKYYDRVLGFAYDPQTQLYTNMSTGACFTLDPDQGLYVPYVPAPQAQGAAQKAHPPAAQPASAASQARALEGPGAPSVVPKKDKRPAAPAVATSAAKVGDKMASQLERWNRQGKELKAEVAAAAAHRKHGRSGGAGARGGAAAAAEQPAPQAVAGPEPPGGATTIDLTQVEEPPMGAAPEGPVAAPPGGMGRGRGRGRGGPAGVPDTLFPGPGPAFAAAPRAASPTPFATESSIFQAPSVSGIDPRTGAQILAVPDEPAPADVFLPKKPRLDERMDEPEDERPGPLDGEAIPESFDWAAVDGGLLSRLCTLCQRIFPRPEDFQAHKSESRFHKRRVENALKEQKSQEQATSVSAESSHRYRNRAAERRQQTPLLIPDLQNIAAPETDSERERPRFRASVEAAQRWAAQYQDTSRPKTEEEERLMGVGTYNGRACFNI</sequence>
<feature type="compositionally biased region" description="Polar residues" evidence="12">
    <location>
        <begin position="2971"/>
        <end position="2980"/>
    </location>
</feature>
<feature type="compositionally biased region" description="Low complexity" evidence="12">
    <location>
        <begin position="2712"/>
        <end position="2721"/>
    </location>
</feature>
<feature type="region of interest" description="Disordered" evidence="12">
    <location>
        <begin position="912"/>
        <end position="939"/>
    </location>
</feature>
<dbReference type="Pfam" id="PF17780">
    <property type="entry name" value="OCRE"/>
    <property type="match status" value="1"/>
</dbReference>
<keyword evidence="6 11" id="KW-0863">Zinc-finger</keyword>
<dbReference type="Pfam" id="PF20252">
    <property type="entry name" value="BIG2_C"/>
    <property type="match status" value="1"/>
</dbReference>
<evidence type="ECO:0000313" key="17">
    <source>
        <dbReference type="Proteomes" id="UP001141327"/>
    </source>
</evidence>
<feature type="compositionally biased region" description="Low complexity" evidence="12">
    <location>
        <begin position="2839"/>
        <end position="2855"/>
    </location>
</feature>
<dbReference type="InterPro" id="IPR032691">
    <property type="entry name" value="Mon2/Sec7/BIG1-like_HUS"/>
</dbReference>